<feature type="signal peptide" evidence="3">
    <location>
        <begin position="1"/>
        <end position="27"/>
    </location>
</feature>
<feature type="chain" id="PRO_5047537505" evidence="3">
    <location>
        <begin position="28"/>
        <end position="319"/>
    </location>
</feature>
<comment type="similarity">
    <text evidence="2">Belongs to the AB hydrolase superfamily. FUS2 hydrolase family.</text>
</comment>
<evidence type="ECO:0000256" key="2">
    <source>
        <dbReference type="ARBA" id="ARBA00038115"/>
    </source>
</evidence>
<dbReference type="InterPro" id="IPR000073">
    <property type="entry name" value="AB_hydrolase_1"/>
</dbReference>
<dbReference type="InterPro" id="IPR050261">
    <property type="entry name" value="FrsA_esterase"/>
</dbReference>
<accession>A0ABV4ALM0</accession>
<reference evidence="5 6" key="1">
    <citation type="submission" date="2024-07" db="EMBL/GenBank/DDBJ databases">
        <title>Molecular mechanisms and environmental adaptations of flagellar loss and biofilm growth of Rhodanobacter under environmental stress.</title>
        <authorList>
            <person name="Chen M."/>
        </authorList>
    </citation>
    <scope>NUCLEOTIDE SEQUENCE [LARGE SCALE GENOMIC DNA]</scope>
    <source>
        <strain evidence="5 6">RS22</strain>
    </source>
</reference>
<dbReference type="InterPro" id="IPR029058">
    <property type="entry name" value="AB_hydrolase_fold"/>
</dbReference>
<protein>
    <submittedName>
        <fullName evidence="5">Alpha/beta hydrolase family protein</fullName>
        <ecNumber evidence="5">3.4.-.-</ecNumber>
    </submittedName>
</protein>
<dbReference type="EMBL" id="JBGBPY010000001">
    <property type="protein sequence ID" value="MEY2181291.1"/>
    <property type="molecule type" value="Genomic_DNA"/>
</dbReference>
<keyword evidence="6" id="KW-1185">Reference proteome</keyword>
<dbReference type="Proteomes" id="UP001562159">
    <property type="component" value="Unassembled WGS sequence"/>
</dbReference>
<dbReference type="PANTHER" id="PTHR22946:SF9">
    <property type="entry name" value="POLYKETIDE TRANSFERASE AF380"/>
    <property type="match status" value="1"/>
</dbReference>
<organism evidence="5 6">
    <name type="scientific">Rhodanobacter humi</name>
    <dbReference type="NCBI Taxonomy" id="1888173"/>
    <lineage>
        <taxon>Bacteria</taxon>
        <taxon>Pseudomonadati</taxon>
        <taxon>Pseudomonadota</taxon>
        <taxon>Gammaproteobacteria</taxon>
        <taxon>Lysobacterales</taxon>
        <taxon>Rhodanobacteraceae</taxon>
        <taxon>Rhodanobacter</taxon>
    </lineage>
</organism>
<proteinExistence type="inferred from homology"/>
<dbReference type="GO" id="GO:0016787">
    <property type="term" value="F:hydrolase activity"/>
    <property type="evidence" value="ECO:0007669"/>
    <property type="project" value="UniProtKB-KW"/>
</dbReference>
<evidence type="ECO:0000256" key="1">
    <source>
        <dbReference type="ARBA" id="ARBA00022801"/>
    </source>
</evidence>
<feature type="domain" description="AB hydrolase-1" evidence="4">
    <location>
        <begin position="75"/>
        <end position="284"/>
    </location>
</feature>
<evidence type="ECO:0000313" key="6">
    <source>
        <dbReference type="Proteomes" id="UP001562159"/>
    </source>
</evidence>
<gene>
    <name evidence="5" type="ORF">AB7878_02585</name>
</gene>
<keyword evidence="1 5" id="KW-0378">Hydrolase</keyword>
<name>A0ABV4ALM0_9GAMM</name>
<dbReference type="Gene3D" id="3.40.50.1820">
    <property type="entry name" value="alpha/beta hydrolase"/>
    <property type="match status" value="1"/>
</dbReference>
<dbReference type="SUPFAM" id="SSF53474">
    <property type="entry name" value="alpha/beta-Hydrolases"/>
    <property type="match status" value="1"/>
</dbReference>
<dbReference type="PANTHER" id="PTHR22946">
    <property type="entry name" value="DIENELACTONE HYDROLASE DOMAIN-CONTAINING PROTEIN-RELATED"/>
    <property type="match status" value="1"/>
</dbReference>
<dbReference type="EC" id="3.4.-.-" evidence="5"/>
<sequence length="319" mass="33335">MHRAATTIAFSLVLASVLGLAPTPLHAHPATDNHIVAAPKGGDRAEMQTMQIPSHGALMNALVYVAAGAGPHPAVILLHGFPGNERNLDLAQDMRRAGWDVLYFNYRGSWGTPGDFSFSHGIEDTTAALAYLRQPGVAGKLRLDPGRIVLIGHSMGGFMAVEGAARDPAIKAFATISAADLGGRMQSLRATRGEREAIARAGAGLAGEGMAPLAGCTPEGLARELLQHAADWSFQASVGTLKNRSVLVVTSDDGLAAENDAFAAALRKAGDTRVSTTHLPTDHAYSDQRLELSKTVLAWLAALPNQAHAAESVAPPRGP</sequence>
<dbReference type="Pfam" id="PF12697">
    <property type="entry name" value="Abhydrolase_6"/>
    <property type="match status" value="1"/>
</dbReference>
<comment type="caution">
    <text evidence="5">The sequence shown here is derived from an EMBL/GenBank/DDBJ whole genome shotgun (WGS) entry which is preliminary data.</text>
</comment>
<evidence type="ECO:0000313" key="5">
    <source>
        <dbReference type="EMBL" id="MEY2181291.1"/>
    </source>
</evidence>
<evidence type="ECO:0000259" key="4">
    <source>
        <dbReference type="Pfam" id="PF12697"/>
    </source>
</evidence>
<keyword evidence="3" id="KW-0732">Signal</keyword>
<evidence type="ECO:0000256" key="3">
    <source>
        <dbReference type="SAM" id="SignalP"/>
    </source>
</evidence>